<dbReference type="Proteomes" id="UP000316167">
    <property type="component" value="Unassembled WGS sequence"/>
</dbReference>
<gene>
    <name evidence="1" type="ORF">IQ13_3434</name>
</gene>
<keyword evidence="2" id="KW-1185">Reference proteome</keyword>
<dbReference type="AlphaFoldDB" id="A0A562SCG0"/>
<proteinExistence type="predicted"/>
<dbReference type="EMBL" id="VLLE01000006">
    <property type="protein sequence ID" value="TWI79042.1"/>
    <property type="molecule type" value="Genomic_DNA"/>
</dbReference>
<reference evidence="1 2" key="1">
    <citation type="journal article" date="2015" name="Stand. Genomic Sci.">
        <title>Genomic Encyclopedia of Bacterial and Archaeal Type Strains, Phase III: the genomes of soil and plant-associated and newly described type strains.</title>
        <authorList>
            <person name="Whitman W.B."/>
            <person name="Woyke T."/>
            <person name="Klenk H.P."/>
            <person name="Zhou Y."/>
            <person name="Lilburn T.G."/>
            <person name="Beck B.J."/>
            <person name="De Vos P."/>
            <person name="Vandamme P."/>
            <person name="Eisen J.A."/>
            <person name="Garrity G."/>
            <person name="Hugenholtz P."/>
            <person name="Kyrpides N.C."/>
        </authorList>
    </citation>
    <scope>NUCLEOTIDE SEQUENCE [LARGE SCALE GENOMIC DNA]</scope>
    <source>
        <strain evidence="1 2">CGMCC 1.7271</strain>
    </source>
</reference>
<evidence type="ECO:0000313" key="1">
    <source>
        <dbReference type="EMBL" id="TWI79042.1"/>
    </source>
</evidence>
<dbReference type="InterPro" id="IPR036297">
    <property type="entry name" value="PG0816-like_sf"/>
</dbReference>
<evidence type="ECO:0000313" key="2">
    <source>
        <dbReference type="Proteomes" id="UP000316167"/>
    </source>
</evidence>
<accession>A0A562SCG0</accession>
<sequence>MLQHLSILYLDYLKSHHPDLVLEWNLSEALHETIEQQLDQVKPLLEKLSMDELQTDDILQQCLNELITELPASRFDYLTELLSTEFEQQHEQLLASGLLPYECMNLLQHCKPVFDKLNFSLTNEDDPFIRYAVIAAISDYFERAQEQVSNAVQQSTTINA</sequence>
<dbReference type="SUPFAM" id="SSF140753">
    <property type="entry name" value="PG0816-like"/>
    <property type="match status" value="1"/>
</dbReference>
<organism evidence="1 2">
    <name type="scientific">Lacibacter cauensis</name>
    <dbReference type="NCBI Taxonomy" id="510947"/>
    <lineage>
        <taxon>Bacteria</taxon>
        <taxon>Pseudomonadati</taxon>
        <taxon>Bacteroidota</taxon>
        <taxon>Chitinophagia</taxon>
        <taxon>Chitinophagales</taxon>
        <taxon>Chitinophagaceae</taxon>
        <taxon>Lacibacter</taxon>
    </lineage>
</organism>
<protein>
    <submittedName>
        <fullName evidence="1">Uncharacterized protein</fullName>
    </submittedName>
</protein>
<name>A0A562SCG0_9BACT</name>
<comment type="caution">
    <text evidence="1">The sequence shown here is derived from an EMBL/GenBank/DDBJ whole genome shotgun (WGS) entry which is preliminary data.</text>
</comment>